<dbReference type="InterPro" id="IPR001897">
    <property type="entry name" value="Porin_gammaproteobac"/>
</dbReference>
<dbReference type="InterPro" id="IPR050298">
    <property type="entry name" value="Gram-neg_bact_OMP"/>
</dbReference>
<protein>
    <submittedName>
        <fullName evidence="6">Porin</fullName>
    </submittedName>
</protein>
<comment type="similarity">
    <text evidence="2">Belongs to the Gram-negative porin family.</text>
</comment>
<dbReference type="EMBL" id="CP032664">
    <property type="protein sequence ID" value="QQO82423.1"/>
    <property type="molecule type" value="Genomic_DNA"/>
</dbReference>
<feature type="chain" id="PRO_5030532542" evidence="5">
    <location>
        <begin position="27"/>
        <end position="400"/>
    </location>
</feature>
<dbReference type="PANTHER" id="PTHR34501">
    <property type="entry name" value="PROTEIN YDDL-RELATED"/>
    <property type="match status" value="1"/>
</dbReference>
<dbReference type="InterPro" id="IPR001702">
    <property type="entry name" value="Porin_Gram-ve"/>
</dbReference>
<dbReference type="InterPro" id="IPR023614">
    <property type="entry name" value="Porin_dom_sf"/>
</dbReference>
<accession>A0A7T8E9R4</accession>
<dbReference type="PANTHER" id="PTHR34501:SF2">
    <property type="entry name" value="OUTER MEMBRANE PORIN F-RELATED"/>
    <property type="match status" value="1"/>
</dbReference>
<evidence type="ECO:0000256" key="5">
    <source>
        <dbReference type="SAM" id="SignalP"/>
    </source>
</evidence>
<dbReference type="AlphaFoldDB" id="A0A7T8E9R4"/>
<sequence>MKGSSPAIKPIALLVISILASFTASAVEIYGDENNQVIVGGRLQLHVINTQGKTEMANAGSRVRFGFDHKLNNGWVIDTLFEWGVNAVGKTDLVYSSDSALHAESDDFLSNRLGYVGFSHENYGRLSFGKQWGVWYDVVGATNQGMVWDGNAAGVFSYNKGDGAINGVGRGDKIVQYRNSWGAFELAVQAQIKDELTKLKASGDPINPFPPGSMLNDSFHDTQVRMYNTYGIALGYQLGGGWKLTLGGNTGDIDIIRAGQRQQQETDYIYGMGISYGCFGCDGLFAAANYNHNAWHDTDNLGRMLPKSQGVETWISYQFINGLRPFISYNMLNAGAEYASAYGGDEFKRQFVFAGLHYQLDRSVTLFLEARKDCSEIHSSLAGMADSEDDGAAIGVQYNF</sequence>
<comment type="subcellular location">
    <subcellularLocation>
        <location evidence="1">Cell outer membrane</location>
        <topology evidence="1">Multi-pass membrane protein</topology>
    </subcellularLocation>
</comment>
<dbReference type="CDD" id="cd00342">
    <property type="entry name" value="gram_neg_porins"/>
    <property type="match status" value="1"/>
</dbReference>
<evidence type="ECO:0000256" key="1">
    <source>
        <dbReference type="ARBA" id="ARBA00004571"/>
    </source>
</evidence>
<evidence type="ECO:0000256" key="4">
    <source>
        <dbReference type="ARBA" id="ARBA00023136"/>
    </source>
</evidence>
<dbReference type="Gene3D" id="2.40.160.10">
    <property type="entry name" value="Porin"/>
    <property type="match status" value="1"/>
</dbReference>
<proteinExistence type="inferred from homology"/>
<gene>
    <name evidence="6" type="ORF">D7032_03655</name>
</gene>
<organism evidence="6">
    <name type="scientific">Shewanella algae</name>
    <dbReference type="NCBI Taxonomy" id="38313"/>
    <lineage>
        <taxon>Bacteria</taxon>
        <taxon>Pseudomonadati</taxon>
        <taxon>Pseudomonadota</taxon>
        <taxon>Gammaproteobacteria</taxon>
        <taxon>Alteromonadales</taxon>
        <taxon>Shewanellaceae</taxon>
        <taxon>Shewanella</taxon>
    </lineage>
</organism>
<dbReference type="PRINTS" id="PR00183">
    <property type="entry name" value="ECOLIPORIN"/>
</dbReference>
<dbReference type="RefSeq" id="WP_345862119.1">
    <property type="nucleotide sequence ID" value="NZ_CP032664.1"/>
</dbReference>
<dbReference type="GO" id="GO:0015288">
    <property type="term" value="F:porin activity"/>
    <property type="evidence" value="ECO:0007669"/>
    <property type="project" value="InterPro"/>
</dbReference>
<name>A0A7T8E9R4_9GAMM</name>
<feature type="signal peptide" evidence="5">
    <location>
        <begin position="1"/>
        <end position="26"/>
    </location>
</feature>
<keyword evidence="4" id="KW-0472">Membrane</keyword>
<dbReference type="GO" id="GO:0009279">
    <property type="term" value="C:cell outer membrane"/>
    <property type="evidence" value="ECO:0007669"/>
    <property type="project" value="UniProtKB-SubCell"/>
</dbReference>
<evidence type="ECO:0000256" key="3">
    <source>
        <dbReference type="ARBA" id="ARBA00022729"/>
    </source>
</evidence>
<dbReference type="Pfam" id="PF00267">
    <property type="entry name" value="Porin_1"/>
    <property type="match status" value="1"/>
</dbReference>
<reference evidence="6" key="1">
    <citation type="submission" date="2018-09" db="EMBL/GenBank/DDBJ databases">
        <title>Genome sequencing and analysis.</title>
        <authorList>
            <person name="Huang Y.-T."/>
        </authorList>
    </citation>
    <scope>NUCLEOTIDE SEQUENCE</scope>
    <source>
        <strain evidence="6">HIDE</strain>
    </source>
</reference>
<evidence type="ECO:0000256" key="2">
    <source>
        <dbReference type="ARBA" id="ARBA00007539"/>
    </source>
</evidence>
<evidence type="ECO:0000313" key="6">
    <source>
        <dbReference type="EMBL" id="QQO82423.1"/>
    </source>
</evidence>
<dbReference type="SUPFAM" id="SSF56935">
    <property type="entry name" value="Porins"/>
    <property type="match status" value="1"/>
</dbReference>
<dbReference type="InterPro" id="IPR033900">
    <property type="entry name" value="Gram_neg_porin_domain"/>
</dbReference>
<dbReference type="GO" id="GO:0034220">
    <property type="term" value="P:monoatomic ion transmembrane transport"/>
    <property type="evidence" value="ECO:0007669"/>
    <property type="project" value="InterPro"/>
</dbReference>
<keyword evidence="3 5" id="KW-0732">Signal</keyword>